<comment type="caution">
    <text evidence="3">The sequence shown here is derived from an EMBL/GenBank/DDBJ whole genome shotgun (WGS) entry which is preliminary data.</text>
</comment>
<dbReference type="InterPro" id="IPR000045">
    <property type="entry name" value="Prepilin_IV_endopep_pep"/>
</dbReference>
<dbReference type="AlphaFoldDB" id="A0A4R2NM58"/>
<dbReference type="RefSeq" id="WP_132602638.1">
    <property type="nucleotide sequence ID" value="NZ_NRRP01000046.1"/>
</dbReference>
<evidence type="ECO:0000313" key="3">
    <source>
        <dbReference type="EMBL" id="TCP22743.1"/>
    </source>
</evidence>
<feature type="domain" description="Prepilin type IV endopeptidase peptidase" evidence="2">
    <location>
        <begin position="18"/>
        <end position="115"/>
    </location>
</feature>
<protein>
    <submittedName>
        <fullName evidence="3">Prepilin peptidase CpaA</fullName>
    </submittedName>
</protein>
<feature type="transmembrane region" description="Helical" evidence="1">
    <location>
        <begin position="36"/>
        <end position="54"/>
    </location>
</feature>
<reference evidence="3 4" key="1">
    <citation type="submission" date="2019-03" db="EMBL/GenBank/DDBJ databases">
        <title>Genomic Encyclopedia of Type Strains, Phase IV (KMG-IV): sequencing the most valuable type-strain genomes for metagenomic binning, comparative biology and taxonomic classification.</title>
        <authorList>
            <person name="Goeker M."/>
        </authorList>
    </citation>
    <scope>NUCLEOTIDE SEQUENCE [LARGE SCALE GENOMIC DNA]</scope>
    <source>
        <strain evidence="3 4">DSM 2781</strain>
    </source>
</reference>
<organism evidence="3 4">
    <name type="scientific">Rhodovulum adriaticum</name>
    <name type="common">Rhodopseudomonas adriatica</name>
    <dbReference type="NCBI Taxonomy" id="35804"/>
    <lineage>
        <taxon>Bacteria</taxon>
        <taxon>Pseudomonadati</taxon>
        <taxon>Pseudomonadota</taxon>
        <taxon>Alphaproteobacteria</taxon>
        <taxon>Rhodobacterales</taxon>
        <taxon>Paracoccaceae</taxon>
        <taxon>Rhodovulum</taxon>
    </lineage>
</organism>
<accession>A0A4R2NM58</accession>
<dbReference type="Proteomes" id="UP000295733">
    <property type="component" value="Unassembled WGS sequence"/>
</dbReference>
<dbReference type="GO" id="GO:0004190">
    <property type="term" value="F:aspartic-type endopeptidase activity"/>
    <property type="evidence" value="ECO:0007669"/>
    <property type="project" value="InterPro"/>
</dbReference>
<keyword evidence="1" id="KW-0472">Membrane</keyword>
<dbReference type="GO" id="GO:0016020">
    <property type="term" value="C:membrane"/>
    <property type="evidence" value="ECO:0007669"/>
    <property type="project" value="InterPro"/>
</dbReference>
<evidence type="ECO:0000256" key="1">
    <source>
        <dbReference type="SAM" id="Phobius"/>
    </source>
</evidence>
<keyword evidence="1" id="KW-0812">Transmembrane</keyword>
<feature type="transmembrane region" description="Helical" evidence="1">
    <location>
        <begin position="7"/>
        <end position="24"/>
    </location>
</feature>
<keyword evidence="4" id="KW-1185">Reference proteome</keyword>
<proteinExistence type="predicted"/>
<dbReference type="EMBL" id="SLXL01000005">
    <property type="protein sequence ID" value="TCP22743.1"/>
    <property type="molecule type" value="Genomic_DNA"/>
</dbReference>
<dbReference type="Gene3D" id="1.20.120.1220">
    <property type="match status" value="1"/>
</dbReference>
<feature type="transmembrane region" description="Helical" evidence="1">
    <location>
        <begin position="100"/>
        <end position="121"/>
    </location>
</feature>
<name>A0A4R2NM58_RHOAD</name>
<feature type="transmembrane region" description="Helical" evidence="1">
    <location>
        <begin position="142"/>
        <end position="161"/>
    </location>
</feature>
<keyword evidence="1" id="KW-1133">Transmembrane helix</keyword>
<feature type="transmembrane region" description="Helical" evidence="1">
    <location>
        <begin position="61"/>
        <end position="80"/>
    </location>
</feature>
<evidence type="ECO:0000313" key="4">
    <source>
        <dbReference type="Proteomes" id="UP000295733"/>
    </source>
</evidence>
<evidence type="ECO:0000259" key="2">
    <source>
        <dbReference type="Pfam" id="PF01478"/>
    </source>
</evidence>
<gene>
    <name evidence="3" type="ORF">EV656_10542</name>
</gene>
<dbReference type="OrthoDB" id="7709484at2"/>
<dbReference type="Pfam" id="PF01478">
    <property type="entry name" value="Peptidase_A24"/>
    <property type="match status" value="1"/>
</dbReference>
<sequence>MQTAAASALWFLPFVVPIGLWVAWSDMKAMRIPNNAVMALVAVFAVVGLFALPLEDWAWRWLHLAVVLGIGFVLNLGGLVGAGDAKFAAAMAPFVALGDLTLAMVLLAILLLAAFITHRLARMIPAARRAAPDWSSWQDRKFPMGLALGPALITYLVLAAATGA</sequence>